<feature type="repeat" description="TPR" evidence="6">
    <location>
        <begin position="156"/>
        <end position="189"/>
    </location>
</feature>
<evidence type="ECO:0000313" key="10">
    <source>
        <dbReference type="Proteomes" id="UP000541154"/>
    </source>
</evidence>
<evidence type="ECO:0000256" key="7">
    <source>
        <dbReference type="SAM" id="MobiDB-lite"/>
    </source>
</evidence>
<evidence type="ECO:0000256" key="6">
    <source>
        <dbReference type="PROSITE-ProRule" id="PRU00339"/>
    </source>
</evidence>
<organism evidence="9 10">
    <name type="scientific">Petromyces alliaceus</name>
    <name type="common">Aspergillus alliaceus</name>
    <dbReference type="NCBI Taxonomy" id="209559"/>
    <lineage>
        <taxon>Eukaryota</taxon>
        <taxon>Fungi</taxon>
        <taxon>Dikarya</taxon>
        <taxon>Ascomycota</taxon>
        <taxon>Pezizomycotina</taxon>
        <taxon>Eurotiomycetes</taxon>
        <taxon>Eurotiomycetidae</taxon>
        <taxon>Eurotiales</taxon>
        <taxon>Aspergillaceae</taxon>
        <taxon>Aspergillus</taxon>
        <taxon>Aspergillus subgen. Circumdati</taxon>
    </lineage>
</organism>
<dbReference type="PROSITE" id="PS50293">
    <property type="entry name" value="TPR_REGION"/>
    <property type="match status" value="1"/>
</dbReference>
<keyword evidence="2" id="KW-0963">Cytoplasm</keyword>
<dbReference type="FunFam" id="1.10.260.100:FF:000004">
    <property type="entry name" value="Putative stress-induced-phosphoprotein 1"/>
    <property type="match status" value="1"/>
</dbReference>
<feature type="domain" description="STI1" evidence="8">
    <location>
        <begin position="613"/>
        <end position="652"/>
    </location>
</feature>
<dbReference type="EMBL" id="SPNV01000005">
    <property type="protein sequence ID" value="KAF5866754.1"/>
    <property type="molecule type" value="Genomic_DNA"/>
</dbReference>
<feature type="repeat" description="TPR" evidence="6">
    <location>
        <begin position="122"/>
        <end position="155"/>
    </location>
</feature>
<comment type="caution">
    <text evidence="9">The sequence shown here is derived from an EMBL/GenBank/DDBJ whole genome shotgun (WGS) entry which is preliminary data.</text>
</comment>
<dbReference type="GO" id="GO:0042030">
    <property type="term" value="F:ATPase inhibitor activity"/>
    <property type="evidence" value="ECO:0007669"/>
    <property type="project" value="UniProtKB-ARBA"/>
</dbReference>
<keyword evidence="4 6" id="KW-0802">TPR repeat</keyword>
<dbReference type="Gene3D" id="1.10.260.100">
    <property type="match status" value="2"/>
</dbReference>
<dbReference type="InterPro" id="IPR011990">
    <property type="entry name" value="TPR-like_helical_dom_sf"/>
</dbReference>
<evidence type="ECO:0000256" key="2">
    <source>
        <dbReference type="ARBA" id="ARBA00022490"/>
    </source>
</evidence>
<evidence type="ECO:0000256" key="1">
    <source>
        <dbReference type="ARBA" id="ARBA00004496"/>
    </source>
</evidence>
<dbReference type="Proteomes" id="UP000541154">
    <property type="component" value="Unassembled WGS sequence"/>
</dbReference>
<feature type="compositionally biased region" description="Acidic residues" evidence="7">
    <location>
        <begin position="322"/>
        <end position="332"/>
    </location>
</feature>
<dbReference type="FunFam" id="1.25.40.10:FF:000020">
    <property type="entry name" value="Stress-induced phosphoprotein 1"/>
    <property type="match status" value="1"/>
</dbReference>
<evidence type="ECO:0000256" key="5">
    <source>
        <dbReference type="ARBA" id="ARBA00064323"/>
    </source>
</evidence>
<dbReference type="InterPro" id="IPR041243">
    <property type="entry name" value="STI1/HOP_DP"/>
</dbReference>
<feature type="repeat" description="TPR" evidence="6">
    <location>
        <begin position="88"/>
        <end position="121"/>
    </location>
</feature>
<accession>A0A8H6AF54</accession>
<dbReference type="InterPro" id="IPR006636">
    <property type="entry name" value="STI1_HS-bd"/>
</dbReference>
<proteinExistence type="predicted"/>
<keyword evidence="3" id="KW-0677">Repeat</keyword>
<dbReference type="AlphaFoldDB" id="A0A8H6AF54"/>
<dbReference type="InterPro" id="IPR019734">
    <property type="entry name" value="TPR_rpt"/>
</dbReference>
<dbReference type="Pfam" id="PF13181">
    <property type="entry name" value="TPR_8"/>
    <property type="match status" value="1"/>
</dbReference>
<feature type="repeat" description="TPR" evidence="6">
    <location>
        <begin position="417"/>
        <end position="450"/>
    </location>
</feature>
<comment type="subcellular location">
    <subcellularLocation>
        <location evidence="1">Cytoplasm</location>
    </subcellularLocation>
</comment>
<sequence>MSLREENLASATAAEKMFFDGFSILFLSVAGVSFLERILSEISRSSAELITAAAFARHPLISTRVEFNQHISSLLIPTQPLLTPGNMADALKAEGNKAFSAKDYPTAIDKFTQAIAIEPQNHILYSNRSAVYSAQAEYEKALEDANKATEIKPDWSKGWQRKGAAYRGLGDLLAAHDAYEEALKIEPGNDQAKSGFNAVKRAIDAEAQADGVTGDPLGGLGGIFNDPQLFQKLASNPKTSALLADAEFMSKLQRIKENPNSVGEEIKDPRFLQVMSVLLGIDMSFGAPPDAAASSGATEPQEDVPMPDVRPAASEQKREPEPQPEPEPEDEEAIAKKKAQEAGDAEKKIGNDFYKKRQFDEAVQHYEKAWELNKDITYLNNIGAAKFEKGDLHGAIEICQKAIEEGREVRADFKTMAKAYTRIGTAYEKLGDLTQAIEYYNKSLTEHRTPDALTKLRNAEKTKIKAEKESYIDPAEAEKARELGQKKFQEADWPGAVDAFTEMTKRAPQDPRGFSNRAAALIKLMAFPQAVQDCDEAISRDPKFIRAYMRKVQALVAMKEYNKALDACTEAQENDDGTHAREIDQQQQKCLDAQFSSRAGETEQQTMERIQNDPDIMAILQDPVMQSILQQAKSDPAALQEHMQNAQVRLKIQKLMAAGVIRLGR</sequence>
<dbReference type="GO" id="GO:0005737">
    <property type="term" value="C:cytoplasm"/>
    <property type="evidence" value="ECO:0007669"/>
    <property type="project" value="UniProtKB-SubCell"/>
</dbReference>
<dbReference type="Pfam" id="PF17830">
    <property type="entry name" value="STI1-HOP_DP"/>
    <property type="match status" value="2"/>
</dbReference>
<evidence type="ECO:0000256" key="3">
    <source>
        <dbReference type="ARBA" id="ARBA00022737"/>
    </source>
</evidence>
<feature type="compositionally biased region" description="Basic and acidic residues" evidence="7">
    <location>
        <begin position="333"/>
        <end position="344"/>
    </location>
</feature>
<protein>
    <submittedName>
        <fullName evidence="9">Hsp90 cochaperone</fullName>
    </submittedName>
</protein>
<feature type="region of interest" description="Disordered" evidence="7">
    <location>
        <begin position="289"/>
        <end position="344"/>
    </location>
</feature>
<dbReference type="Pfam" id="PF07719">
    <property type="entry name" value="TPR_2"/>
    <property type="match status" value="1"/>
</dbReference>
<dbReference type="SUPFAM" id="SSF48452">
    <property type="entry name" value="TPR-like"/>
    <property type="match status" value="2"/>
</dbReference>
<name>A0A8H6AF54_PETAA</name>
<dbReference type="SMART" id="SM00028">
    <property type="entry name" value="TPR"/>
    <property type="match status" value="9"/>
</dbReference>
<dbReference type="Pfam" id="PF13424">
    <property type="entry name" value="TPR_12"/>
    <property type="match status" value="1"/>
</dbReference>
<dbReference type="FunFam" id="1.10.260.100:FF:000002">
    <property type="entry name" value="Stress-induced-phosphoprotein 1 (Hsp70/Hsp90-organizing)"/>
    <property type="match status" value="1"/>
</dbReference>
<dbReference type="PANTHER" id="PTHR22904">
    <property type="entry name" value="TPR REPEAT CONTAINING PROTEIN"/>
    <property type="match status" value="1"/>
</dbReference>
<dbReference type="InterPro" id="IPR013105">
    <property type="entry name" value="TPR_2"/>
</dbReference>
<feature type="repeat" description="TPR" evidence="6">
    <location>
        <begin position="343"/>
        <end position="376"/>
    </location>
</feature>
<feature type="domain" description="STI1" evidence="8">
    <location>
        <begin position="226"/>
        <end position="265"/>
    </location>
</feature>
<dbReference type="GO" id="GO:0051879">
    <property type="term" value="F:Hsp90 protein binding"/>
    <property type="evidence" value="ECO:0007669"/>
    <property type="project" value="TreeGrafter"/>
</dbReference>
<reference evidence="9 10" key="1">
    <citation type="submission" date="2019-04" db="EMBL/GenBank/DDBJ databases">
        <title>Aspergillus burnettii sp. nov., novel species from soil in southeast Queensland.</title>
        <authorList>
            <person name="Gilchrist C.L.M."/>
            <person name="Pitt J.I."/>
            <person name="Lange L."/>
            <person name="Lacey H.J."/>
            <person name="Vuong D."/>
            <person name="Midgley D.J."/>
            <person name="Greenfield P."/>
            <person name="Bradbury M."/>
            <person name="Lacey E."/>
            <person name="Busk P.K."/>
            <person name="Pilgaard B."/>
            <person name="Chooi Y.H."/>
            <person name="Piggott A.M."/>
        </authorList>
    </citation>
    <scope>NUCLEOTIDE SEQUENCE [LARGE SCALE GENOMIC DNA]</scope>
    <source>
        <strain evidence="9 10">FRR 5400</strain>
    </source>
</reference>
<evidence type="ECO:0000313" key="9">
    <source>
        <dbReference type="EMBL" id="KAF5866754.1"/>
    </source>
</evidence>
<dbReference type="PROSITE" id="PS50005">
    <property type="entry name" value="TPR"/>
    <property type="match status" value="5"/>
</dbReference>
<keyword evidence="10" id="KW-1185">Reference proteome</keyword>
<dbReference type="PANTHER" id="PTHR22904:SF523">
    <property type="entry name" value="STRESS-INDUCED-PHOSPHOPROTEIN 1"/>
    <property type="match status" value="1"/>
</dbReference>
<evidence type="ECO:0000256" key="4">
    <source>
        <dbReference type="ARBA" id="ARBA00022803"/>
    </source>
</evidence>
<dbReference type="SMART" id="SM00727">
    <property type="entry name" value="STI1"/>
    <property type="match status" value="2"/>
</dbReference>
<dbReference type="FunFam" id="1.25.40.10:FF:000027">
    <property type="entry name" value="stress-induced-phosphoprotein 1 isoform X1"/>
    <property type="match status" value="1"/>
</dbReference>
<evidence type="ECO:0000259" key="8">
    <source>
        <dbReference type="SMART" id="SM00727"/>
    </source>
</evidence>
<comment type="subunit">
    <text evidence="5">Part of a larger complex that includes HSP70, HSP90, and immunophilins.</text>
</comment>
<dbReference type="Gene3D" id="1.25.40.10">
    <property type="entry name" value="Tetratricopeptide repeat domain"/>
    <property type="match status" value="3"/>
</dbReference>
<dbReference type="FunFam" id="1.25.40.10:FF:000010">
    <property type="entry name" value="Stress-induced phosphoprotein 1"/>
    <property type="match status" value="1"/>
</dbReference>
<gene>
    <name evidence="9" type="primary">STI1</name>
    <name evidence="9" type="ORF">ETB97_009911</name>
</gene>